<evidence type="ECO:0000313" key="4">
    <source>
        <dbReference type="EMBL" id="KKM72297.1"/>
    </source>
</evidence>
<dbReference type="InterPro" id="IPR005835">
    <property type="entry name" value="NTP_transferase_dom"/>
</dbReference>
<dbReference type="PANTHER" id="PTHR43584:SF5">
    <property type="entry name" value="PROTEIN LICC"/>
    <property type="match status" value="1"/>
</dbReference>
<keyword evidence="1" id="KW-0808">Transferase</keyword>
<dbReference type="AlphaFoldDB" id="A0A0F9MSV4"/>
<accession>A0A0F9MSV4</accession>
<dbReference type="SUPFAM" id="SSF53448">
    <property type="entry name" value="Nucleotide-diphospho-sugar transferases"/>
    <property type="match status" value="1"/>
</dbReference>
<proteinExistence type="predicted"/>
<name>A0A0F9MSV4_9ZZZZ</name>
<sequence>MNKCIPISPGNERVRTALLLAAGTGSRLSPLTDWLPKCLVPINGISILERLVNSLKSHGFKRLVIVVGYHEKCIRDFLGARAGGMEITYITNPVYKTTNNIYSLWLARKAINEPFLLLESDVVYSRPLKHMLRPDRIAIARLQPWMNGTTVTIDSHQEIKAFWASGSDRNSLGARQYKTVNMYSLSSYSWDIVKQRLEQHISKGKVNGYYETVFSELVAEGSLHFTPVLFGNKRWYEIDTLDDLHEAEQIFPQQALVPISSGIDLPFNQAVQPASVPMIQVKTSTH</sequence>
<dbReference type="InterPro" id="IPR029044">
    <property type="entry name" value="Nucleotide-diphossugar_trans"/>
</dbReference>
<dbReference type="PANTHER" id="PTHR43584">
    <property type="entry name" value="NUCLEOTIDYL TRANSFERASE"/>
    <property type="match status" value="1"/>
</dbReference>
<dbReference type="EMBL" id="LAZR01009497">
    <property type="protein sequence ID" value="KKM72297.1"/>
    <property type="molecule type" value="Genomic_DNA"/>
</dbReference>
<comment type="caution">
    <text evidence="4">The sequence shown here is derived from an EMBL/GenBank/DDBJ whole genome shotgun (WGS) entry which is preliminary data.</text>
</comment>
<feature type="domain" description="Nucleotidyl transferase" evidence="3">
    <location>
        <begin position="17"/>
        <end position="133"/>
    </location>
</feature>
<organism evidence="4">
    <name type="scientific">marine sediment metagenome</name>
    <dbReference type="NCBI Taxonomy" id="412755"/>
    <lineage>
        <taxon>unclassified sequences</taxon>
        <taxon>metagenomes</taxon>
        <taxon>ecological metagenomes</taxon>
    </lineage>
</organism>
<evidence type="ECO:0000259" key="3">
    <source>
        <dbReference type="Pfam" id="PF00483"/>
    </source>
</evidence>
<protein>
    <recommendedName>
        <fullName evidence="3">Nucleotidyl transferase domain-containing protein</fullName>
    </recommendedName>
</protein>
<reference evidence="4" key="1">
    <citation type="journal article" date="2015" name="Nature">
        <title>Complex archaea that bridge the gap between prokaryotes and eukaryotes.</title>
        <authorList>
            <person name="Spang A."/>
            <person name="Saw J.H."/>
            <person name="Jorgensen S.L."/>
            <person name="Zaremba-Niedzwiedzka K."/>
            <person name="Martijn J."/>
            <person name="Lind A.E."/>
            <person name="van Eijk R."/>
            <person name="Schleper C."/>
            <person name="Guy L."/>
            <person name="Ettema T.J."/>
        </authorList>
    </citation>
    <scope>NUCLEOTIDE SEQUENCE</scope>
</reference>
<gene>
    <name evidence="4" type="ORF">LCGC14_1421920</name>
</gene>
<keyword evidence="2" id="KW-0548">Nucleotidyltransferase</keyword>
<dbReference type="GO" id="GO:0016779">
    <property type="term" value="F:nucleotidyltransferase activity"/>
    <property type="evidence" value="ECO:0007669"/>
    <property type="project" value="UniProtKB-KW"/>
</dbReference>
<dbReference type="Pfam" id="PF00483">
    <property type="entry name" value="NTP_transferase"/>
    <property type="match status" value="1"/>
</dbReference>
<dbReference type="Gene3D" id="3.90.550.10">
    <property type="entry name" value="Spore Coat Polysaccharide Biosynthesis Protein SpsA, Chain A"/>
    <property type="match status" value="1"/>
</dbReference>
<dbReference type="InterPro" id="IPR050065">
    <property type="entry name" value="GlmU-like"/>
</dbReference>
<evidence type="ECO:0000256" key="1">
    <source>
        <dbReference type="ARBA" id="ARBA00022679"/>
    </source>
</evidence>
<evidence type="ECO:0000256" key="2">
    <source>
        <dbReference type="ARBA" id="ARBA00022695"/>
    </source>
</evidence>
<dbReference type="CDD" id="cd02523">
    <property type="entry name" value="PC_cytidylyltransferase"/>
    <property type="match status" value="1"/>
</dbReference>